<name>A0A9W7IF86_HIBTR</name>
<evidence type="ECO:0000256" key="3">
    <source>
        <dbReference type="ARBA" id="ARBA00022821"/>
    </source>
</evidence>
<evidence type="ECO:0000259" key="4">
    <source>
        <dbReference type="Pfam" id="PF18052"/>
    </source>
</evidence>
<proteinExistence type="predicted"/>
<sequence length="77" mass="8786">MADAFVSALFSTILNNLDSLFREEVRLAGSLKTELESLHSTLTTIQAVLHDAEQKQWKSEAIKNWLRKLEQAAYDLH</sequence>
<organism evidence="5 6">
    <name type="scientific">Hibiscus trionum</name>
    <name type="common">Flower of an hour</name>
    <dbReference type="NCBI Taxonomy" id="183268"/>
    <lineage>
        <taxon>Eukaryota</taxon>
        <taxon>Viridiplantae</taxon>
        <taxon>Streptophyta</taxon>
        <taxon>Embryophyta</taxon>
        <taxon>Tracheophyta</taxon>
        <taxon>Spermatophyta</taxon>
        <taxon>Magnoliopsida</taxon>
        <taxon>eudicotyledons</taxon>
        <taxon>Gunneridae</taxon>
        <taxon>Pentapetalae</taxon>
        <taxon>rosids</taxon>
        <taxon>malvids</taxon>
        <taxon>Malvales</taxon>
        <taxon>Malvaceae</taxon>
        <taxon>Malvoideae</taxon>
        <taxon>Hibiscus</taxon>
    </lineage>
</organism>
<protein>
    <recommendedName>
        <fullName evidence="4">Disease resistance N-terminal domain-containing protein</fullName>
    </recommendedName>
</protein>
<keyword evidence="2" id="KW-0547">Nucleotide-binding</keyword>
<dbReference type="AlphaFoldDB" id="A0A9W7IF86"/>
<evidence type="ECO:0000256" key="2">
    <source>
        <dbReference type="ARBA" id="ARBA00022741"/>
    </source>
</evidence>
<comment type="caution">
    <text evidence="5">The sequence shown here is derived from an EMBL/GenBank/DDBJ whole genome shotgun (WGS) entry which is preliminary data.</text>
</comment>
<dbReference type="Gene3D" id="1.20.5.4130">
    <property type="match status" value="1"/>
</dbReference>
<evidence type="ECO:0000313" key="6">
    <source>
        <dbReference type="Proteomes" id="UP001165190"/>
    </source>
</evidence>
<keyword evidence="1" id="KW-0677">Repeat</keyword>
<dbReference type="Proteomes" id="UP001165190">
    <property type="component" value="Unassembled WGS sequence"/>
</dbReference>
<reference evidence="5" key="1">
    <citation type="submission" date="2023-05" db="EMBL/GenBank/DDBJ databases">
        <title>Genome and transcriptome analyses reveal genes involved in the formation of fine ridges on petal epidermal cells in Hibiscus trionum.</title>
        <authorList>
            <person name="Koshimizu S."/>
            <person name="Masuda S."/>
            <person name="Ishii T."/>
            <person name="Shirasu K."/>
            <person name="Hoshino A."/>
            <person name="Arita M."/>
        </authorList>
    </citation>
    <scope>NUCLEOTIDE SEQUENCE</scope>
    <source>
        <strain evidence="5">Hamamatsu line</strain>
    </source>
</reference>
<dbReference type="InterPro" id="IPR041118">
    <property type="entry name" value="Rx_N"/>
</dbReference>
<evidence type="ECO:0000256" key="1">
    <source>
        <dbReference type="ARBA" id="ARBA00022737"/>
    </source>
</evidence>
<evidence type="ECO:0000313" key="5">
    <source>
        <dbReference type="EMBL" id="GMI94974.1"/>
    </source>
</evidence>
<feature type="domain" description="Disease resistance N-terminal" evidence="4">
    <location>
        <begin position="11"/>
        <end position="76"/>
    </location>
</feature>
<keyword evidence="6" id="KW-1185">Reference proteome</keyword>
<dbReference type="GO" id="GO:0000166">
    <property type="term" value="F:nucleotide binding"/>
    <property type="evidence" value="ECO:0007669"/>
    <property type="project" value="UniProtKB-KW"/>
</dbReference>
<dbReference type="OrthoDB" id="1933539at2759"/>
<dbReference type="Pfam" id="PF18052">
    <property type="entry name" value="Rx_N"/>
    <property type="match status" value="1"/>
</dbReference>
<keyword evidence="3" id="KW-0611">Plant defense</keyword>
<dbReference type="EMBL" id="BSYR01000026">
    <property type="protein sequence ID" value="GMI94974.1"/>
    <property type="molecule type" value="Genomic_DNA"/>
</dbReference>
<gene>
    <name evidence="5" type="ORF">HRI_003166700</name>
</gene>
<dbReference type="GO" id="GO:0006952">
    <property type="term" value="P:defense response"/>
    <property type="evidence" value="ECO:0007669"/>
    <property type="project" value="UniProtKB-KW"/>
</dbReference>
<accession>A0A9W7IF86</accession>